<dbReference type="AlphaFoldDB" id="A0A0F9VGR0"/>
<name>A0A0F9VGR0_9ZZZZ</name>
<sequence length="79" mass="8494">MSKRITRLLLVAGFLFCVTGCSIVTNGEASWEVFMGARHKQIGEKPASVGIQSKVIEDVISAMVGTKDAPEDTPENTPE</sequence>
<reference evidence="1" key="1">
    <citation type="journal article" date="2015" name="Nature">
        <title>Complex archaea that bridge the gap between prokaryotes and eukaryotes.</title>
        <authorList>
            <person name="Spang A."/>
            <person name="Saw J.H."/>
            <person name="Jorgensen S.L."/>
            <person name="Zaremba-Niedzwiedzka K."/>
            <person name="Martijn J."/>
            <person name="Lind A.E."/>
            <person name="van Eijk R."/>
            <person name="Schleper C."/>
            <person name="Guy L."/>
            <person name="Ettema T.J."/>
        </authorList>
    </citation>
    <scope>NUCLEOTIDE SEQUENCE</scope>
</reference>
<proteinExistence type="predicted"/>
<protein>
    <submittedName>
        <fullName evidence="1">Uncharacterized protein</fullName>
    </submittedName>
</protein>
<comment type="caution">
    <text evidence="1">The sequence shown here is derived from an EMBL/GenBank/DDBJ whole genome shotgun (WGS) entry which is preliminary data.</text>
</comment>
<accession>A0A0F9VGR0</accession>
<dbReference type="EMBL" id="LAZR01000049">
    <property type="protein sequence ID" value="KKN99027.1"/>
    <property type="molecule type" value="Genomic_DNA"/>
</dbReference>
<evidence type="ECO:0000313" key="1">
    <source>
        <dbReference type="EMBL" id="KKN99027.1"/>
    </source>
</evidence>
<organism evidence="1">
    <name type="scientific">marine sediment metagenome</name>
    <dbReference type="NCBI Taxonomy" id="412755"/>
    <lineage>
        <taxon>unclassified sequences</taxon>
        <taxon>metagenomes</taxon>
        <taxon>ecological metagenomes</taxon>
    </lineage>
</organism>
<gene>
    <name evidence="1" type="ORF">LCGC14_0142720</name>
</gene>